<dbReference type="AlphaFoldDB" id="A0AAE8SPP7"/>
<accession>A0AAE8SPP7</accession>
<organism evidence="1 2">
    <name type="scientific">Fusarium torulosum</name>
    <dbReference type="NCBI Taxonomy" id="33205"/>
    <lineage>
        <taxon>Eukaryota</taxon>
        <taxon>Fungi</taxon>
        <taxon>Dikarya</taxon>
        <taxon>Ascomycota</taxon>
        <taxon>Pezizomycotina</taxon>
        <taxon>Sordariomycetes</taxon>
        <taxon>Hypocreomycetidae</taxon>
        <taxon>Hypocreales</taxon>
        <taxon>Nectriaceae</taxon>
        <taxon>Fusarium</taxon>
    </lineage>
</organism>
<proteinExistence type="predicted"/>
<dbReference type="Proteomes" id="UP001187734">
    <property type="component" value="Unassembled WGS sequence"/>
</dbReference>
<dbReference type="EMBL" id="ONZP01000653">
    <property type="protein sequence ID" value="SPJ88915.1"/>
    <property type="molecule type" value="Genomic_DNA"/>
</dbReference>
<comment type="caution">
    <text evidence="1">The sequence shown here is derived from an EMBL/GenBank/DDBJ whole genome shotgun (WGS) entry which is preliminary data.</text>
</comment>
<evidence type="ECO:0000313" key="2">
    <source>
        <dbReference type="Proteomes" id="UP001187734"/>
    </source>
</evidence>
<reference evidence="1" key="1">
    <citation type="submission" date="2018-03" db="EMBL/GenBank/DDBJ databases">
        <authorList>
            <person name="Guldener U."/>
        </authorList>
    </citation>
    <scope>NUCLEOTIDE SEQUENCE</scope>
</reference>
<name>A0AAE8SPP7_9HYPO</name>
<protein>
    <submittedName>
        <fullName evidence="1">Uncharacterized protein</fullName>
    </submittedName>
</protein>
<sequence>MATSRLLEEGRTRVLETLSKGYAPPHFPHNLELIFVDDTRSSTSLSMRTKIASTLQRSAVLRTLEPTTLIWWAVAFPMRQWSGGRNMTSFAFDSLVRLVCHRITDTHLPLSIVQDDLDGLRLKHPFCQPLQHFLNTETLPDLSILQPASHFGITGPQCDCLESYSGLPRDAETLPAFNPSELGNHVRFTGAQYGCLEKLPDLLRDGMENSRKFQQEQSSQARVSTAFDIFVPTDPTNHDAYAVVPIGSNKVWQVLYGLGILE</sequence>
<keyword evidence="2" id="KW-1185">Reference proteome</keyword>
<gene>
    <name evidence="1" type="ORF">FTOL_12810</name>
</gene>
<evidence type="ECO:0000313" key="1">
    <source>
        <dbReference type="EMBL" id="SPJ88915.1"/>
    </source>
</evidence>